<dbReference type="InterPro" id="IPR029044">
    <property type="entry name" value="Nucleotide-diphossugar_trans"/>
</dbReference>
<dbReference type="GO" id="GO:0006048">
    <property type="term" value="P:UDP-N-acetylglucosamine biosynthetic process"/>
    <property type="evidence" value="ECO:0007669"/>
    <property type="project" value="TreeGrafter"/>
</dbReference>
<dbReference type="Pfam" id="PF01704">
    <property type="entry name" value="UDPGP"/>
    <property type="match status" value="1"/>
</dbReference>
<evidence type="ECO:0000256" key="1">
    <source>
        <dbReference type="ARBA" id="ARBA00005208"/>
    </source>
</evidence>
<evidence type="ECO:0000256" key="5">
    <source>
        <dbReference type="ARBA" id="ARBA00022695"/>
    </source>
</evidence>
<evidence type="ECO:0000313" key="8">
    <source>
        <dbReference type="Proteomes" id="UP000660262"/>
    </source>
</evidence>
<proteinExistence type="inferred from homology"/>
<evidence type="ECO:0000256" key="6">
    <source>
        <dbReference type="ARBA" id="ARBA00048493"/>
    </source>
</evidence>
<dbReference type="PANTHER" id="PTHR11952:SF2">
    <property type="entry name" value="LD24639P"/>
    <property type="match status" value="1"/>
</dbReference>
<accession>A0A830HUT0</accession>
<dbReference type="InterPro" id="IPR039741">
    <property type="entry name" value="UDP-sugar_pyrophosphorylase"/>
</dbReference>
<name>A0A830HUT0_9CHLO</name>
<comment type="catalytic activity">
    <reaction evidence="6">
        <text>N-acetyl-alpha-D-glucosamine 1-phosphate + UTP + H(+) = UDP-N-acetyl-alpha-D-glucosamine + diphosphate</text>
        <dbReference type="Rhea" id="RHEA:13509"/>
        <dbReference type="ChEBI" id="CHEBI:15378"/>
        <dbReference type="ChEBI" id="CHEBI:33019"/>
        <dbReference type="ChEBI" id="CHEBI:46398"/>
        <dbReference type="ChEBI" id="CHEBI:57705"/>
        <dbReference type="ChEBI" id="CHEBI:57776"/>
        <dbReference type="EC" id="2.7.7.23"/>
    </reaction>
</comment>
<reference evidence="7" key="1">
    <citation type="submission" date="2020-10" db="EMBL/GenBank/DDBJ databases">
        <title>Unveiling of a novel bifunctional photoreceptor, Dualchrome1, isolated from a cosmopolitan green alga.</title>
        <authorList>
            <person name="Suzuki S."/>
            <person name="Kawachi M."/>
        </authorList>
    </citation>
    <scope>NUCLEOTIDE SEQUENCE</scope>
    <source>
        <strain evidence="7">NIES 2893</strain>
    </source>
</reference>
<evidence type="ECO:0000256" key="3">
    <source>
        <dbReference type="ARBA" id="ARBA00012457"/>
    </source>
</evidence>
<keyword evidence="4" id="KW-0808">Transferase</keyword>
<dbReference type="PANTHER" id="PTHR11952">
    <property type="entry name" value="UDP- GLUCOSE PYROPHOSPHORYLASE"/>
    <property type="match status" value="1"/>
</dbReference>
<evidence type="ECO:0000256" key="4">
    <source>
        <dbReference type="ARBA" id="ARBA00022679"/>
    </source>
</evidence>
<comment type="caution">
    <text evidence="7">The sequence shown here is derived from an EMBL/GenBank/DDBJ whole genome shotgun (WGS) entry which is preliminary data.</text>
</comment>
<dbReference type="InterPro" id="IPR002618">
    <property type="entry name" value="UDPGP_fam"/>
</dbReference>
<keyword evidence="8" id="KW-1185">Reference proteome</keyword>
<evidence type="ECO:0000256" key="2">
    <source>
        <dbReference type="ARBA" id="ARBA00010401"/>
    </source>
</evidence>
<sequence>MPVHASVSVLASGFDVQVLRAALTSALKAHAESETSASSTPPLPASSEVVDPFNLDRKVIDTYRSRALKIISEGRAASILLAGGQGTRLGANCPKGCLDIGLASRASLFELHAKRLKRLATIAAQATGKTAEKGIPWYIMTSEATHEDTIEHFENNNYFGLDRNDVYFFPQGMLPAMTKDGVAVLQGTTRANSLALSPDGNGGIYTALKKHGILDDMKKRRVVCCDAICVDNVLARPLDPGFVGCCLARKADMGALAVEKAYAHEKVGVFVKARGTKCGLAVCEYSEMPKASSEEKQPDGKLRYRWGNICIHFYTADFLRRMASPAMNAKMPYHAAIKVVPTVGGAKVEAVKLERFIFDAFAFARNSTLYAARREESFAPIKNKAGPGVKDSPETARALLLGQHTRWLQRAGATVLDLGEVEISPGSTYEGEGLADVVRGKRVDGGLLSL</sequence>
<dbReference type="EMBL" id="BNJQ01000029">
    <property type="protein sequence ID" value="GHP10465.1"/>
    <property type="molecule type" value="Genomic_DNA"/>
</dbReference>
<dbReference type="Gene3D" id="3.90.550.10">
    <property type="entry name" value="Spore Coat Polysaccharide Biosynthesis Protein SpsA, Chain A"/>
    <property type="match status" value="1"/>
</dbReference>
<gene>
    <name evidence="7" type="ORF">PPROV_000919600</name>
</gene>
<evidence type="ECO:0000313" key="7">
    <source>
        <dbReference type="EMBL" id="GHP10465.1"/>
    </source>
</evidence>
<dbReference type="GO" id="GO:0003977">
    <property type="term" value="F:UDP-N-acetylglucosamine diphosphorylase activity"/>
    <property type="evidence" value="ECO:0007669"/>
    <property type="project" value="UniProtKB-EC"/>
</dbReference>
<dbReference type="EC" id="2.7.7.23" evidence="3"/>
<keyword evidence="5" id="KW-0548">Nucleotidyltransferase</keyword>
<dbReference type="Proteomes" id="UP000660262">
    <property type="component" value="Unassembled WGS sequence"/>
</dbReference>
<organism evidence="7 8">
    <name type="scientific">Pycnococcus provasolii</name>
    <dbReference type="NCBI Taxonomy" id="41880"/>
    <lineage>
        <taxon>Eukaryota</taxon>
        <taxon>Viridiplantae</taxon>
        <taxon>Chlorophyta</taxon>
        <taxon>Pseudoscourfieldiophyceae</taxon>
        <taxon>Pseudoscourfieldiales</taxon>
        <taxon>Pycnococcaceae</taxon>
        <taxon>Pycnococcus</taxon>
    </lineage>
</organism>
<dbReference type="SUPFAM" id="SSF53448">
    <property type="entry name" value="Nucleotide-diphospho-sugar transferases"/>
    <property type="match status" value="1"/>
</dbReference>
<protein>
    <recommendedName>
        <fullName evidence="3">UDP-N-acetylglucosamine diphosphorylase</fullName>
        <ecNumber evidence="3">2.7.7.23</ecNumber>
    </recommendedName>
</protein>
<dbReference type="OrthoDB" id="532420at2759"/>
<comment type="pathway">
    <text evidence="1">Nucleotide-sugar biosynthesis; UDP-N-acetyl-alpha-D-glucosamine biosynthesis; UDP-N-acetyl-alpha-D-glucosamine from N-acetyl-alpha-D-glucosamine 1-phosphate: step 1/1.</text>
</comment>
<comment type="similarity">
    <text evidence="2">Belongs to the UDPGP type 1 family.</text>
</comment>
<dbReference type="AlphaFoldDB" id="A0A830HUT0"/>
<dbReference type="CDD" id="cd04193">
    <property type="entry name" value="UDPGlcNAc_PPase"/>
    <property type="match status" value="1"/>
</dbReference>